<dbReference type="SUPFAM" id="SSF81296">
    <property type="entry name" value="E set domains"/>
    <property type="match status" value="1"/>
</dbReference>
<comment type="similarity">
    <text evidence="1">Belongs to the arrestin family.</text>
</comment>
<accession>A0ABD0YJF6</accession>
<keyword evidence="3" id="KW-1185">Reference proteome</keyword>
<organism evidence="2 3">
    <name type="scientific">Ranatra chinensis</name>
    <dbReference type="NCBI Taxonomy" id="642074"/>
    <lineage>
        <taxon>Eukaryota</taxon>
        <taxon>Metazoa</taxon>
        <taxon>Ecdysozoa</taxon>
        <taxon>Arthropoda</taxon>
        <taxon>Hexapoda</taxon>
        <taxon>Insecta</taxon>
        <taxon>Pterygota</taxon>
        <taxon>Neoptera</taxon>
        <taxon>Paraneoptera</taxon>
        <taxon>Hemiptera</taxon>
        <taxon>Heteroptera</taxon>
        <taxon>Panheteroptera</taxon>
        <taxon>Nepomorpha</taxon>
        <taxon>Nepidae</taxon>
        <taxon>Ranatrinae</taxon>
        <taxon>Ranatra</taxon>
    </lineage>
</organism>
<evidence type="ECO:0000313" key="3">
    <source>
        <dbReference type="Proteomes" id="UP001558652"/>
    </source>
</evidence>
<dbReference type="Gene3D" id="2.60.40.840">
    <property type="match status" value="1"/>
</dbReference>
<gene>
    <name evidence="2" type="ORF">AAG570_011028</name>
</gene>
<dbReference type="InterPro" id="IPR014756">
    <property type="entry name" value="Ig_E-set"/>
</dbReference>
<comment type="caution">
    <text evidence="2">The sequence shown here is derived from an EMBL/GenBank/DDBJ whole genome shotgun (WGS) entry which is preliminary data.</text>
</comment>
<dbReference type="InterPro" id="IPR014753">
    <property type="entry name" value="Arrestin_N"/>
</dbReference>
<sequence>MEISRNRAGQTKLRLRDDIQRVFKKSAPNNKLTLYLGSRDIIITNKRIDRIQGVVLVEPDYLRNKKLPEPKKKLNLAKYRGKELISGLLEMASSSSGGVFQDSSVEINANAYCVAVLRPTIPGASLPTFLRTILFFETAPGRWSILKENCLDFMEIKKNRFKIAGSRHYDGGNPRF</sequence>
<dbReference type="PANTHER" id="PTHR11792:SF18">
    <property type="entry name" value="FI20035P1"/>
    <property type="match status" value="1"/>
</dbReference>
<dbReference type="InterPro" id="IPR000698">
    <property type="entry name" value="Arrestin"/>
</dbReference>
<dbReference type="AlphaFoldDB" id="A0ABD0YJF6"/>
<dbReference type="Proteomes" id="UP001558652">
    <property type="component" value="Unassembled WGS sequence"/>
</dbReference>
<name>A0ABD0YJF6_9HEMI</name>
<reference evidence="2 3" key="1">
    <citation type="submission" date="2024-07" db="EMBL/GenBank/DDBJ databases">
        <title>Chromosome-level genome assembly of the water stick insect Ranatra chinensis (Heteroptera: Nepidae).</title>
        <authorList>
            <person name="Liu X."/>
        </authorList>
    </citation>
    <scope>NUCLEOTIDE SEQUENCE [LARGE SCALE GENOMIC DNA]</scope>
    <source>
        <strain evidence="2">Cailab_2021Rc</strain>
        <tissue evidence="2">Muscle</tissue>
    </source>
</reference>
<proteinExistence type="inferred from homology"/>
<protein>
    <submittedName>
        <fullName evidence="2">Uncharacterized protein</fullName>
    </submittedName>
</protein>
<dbReference type="PANTHER" id="PTHR11792">
    <property type="entry name" value="ARRESTIN"/>
    <property type="match status" value="1"/>
</dbReference>
<evidence type="ECO:0000313" key="2">
    <source>
        <dbReference type="EMBL" id="KAL1131411.1"/>
    </source>
</evidence>
<evidence type="ECO:0000256" key="1">
    <source>
        <dbReference type="ARBA" id="ARBA00005298"/>
    </source>
</evidence>
<dbReference type="EMBL" id="JBFDAA010000006">
    <property type="protein sequence ID" value="KAL1131411.1"/>
    <property type="molecule type" value="Genomic_DNA"/>
</dbReference>